<dbReference type="AlphaFoldDB" id="A0A667XAP7"/>
<dbReference type="Proteomes" id="UP000472263">
    <property type="component" value="Chromosome 22"/>
</dbReference>
<proteinExistence type="predicted"/>
<dbReference type="GO" id="GO:0008198">
    <property type="term" value="F:ferrous iron binding"/>
    <property type="evidence" value="ECO:0007669"/>
    <property type="project" value="TreeGrafter"/>
</dbReference>
<dbReference type="GO" id="GO:0005634">
    <property type="term" value="C:nucleus"/>
    <property type="evidence" value="ECO:0007669"/>
    <property type="project" value="TreeGrafter"/>
</dbReference>
<reference evidence="2" key="2">
    <citation type="submission" date="2025-08" db="UniProtKB">
        <authorList>
            <consortium name="Ensembl"/>
        </authorList>
    </citation>
    <scope>IDENTIFICATION</scope>
</reference>
<dbReference type="PANTHER" id="PTHR12907:SF28">
    <property type="entry name" value="PROLYL HYDROXYLASE EGLN3"/>
    <property type="match status" value="1"/>
</dbReference>
<keyword evidence="1" id="KW-0847">Vitamin C</keyword>
<sequence>MHCNTVLVSKGAFQNKSSEQRRRSSHRLVLHYIVPCLNSHGLCVVDRFLGDKTGERVLQEVRSIHHAGKMRDGQLAGSGISDSRNIRGDQIAWVEGNEAGCENIGYLLTRMDKLITCADGRLGRYKIRGRHKVSRALPSNRDAELVPDLSWAAAASWRVELFDELEKNLFIIAGQVETHQKISFCHSYTSPAFY</sequence>
<dbReference type="InterPro" id="IPR051559">
    <property type="entry name" value="HIF_prolyl_hydroxylases"/>
</dbReference>
<organism evidence="2 3">
    <name type="scientific">Myripristis murdjan</name>
    <name type="common">pinecone soldierfish</name>
    <dbReference type="NCBI Taxonomy" id="586833"/>
    <lineage>
        <taxon>Eukaryota</taxon>
        <taxon>Metazoa</taxon>
        <taxon>Chordata</taxon>
        <taxon>Craniata</taxon>
        <taxon>Vertebrata</taxon>
        <taxon>Euteleostomi</taxon>
        <taxon>Actinopterygii</taxon>
        <taxon>Neopterygii</taxon>
        <taxon>Teleostei</taxon>
        <taxon>Neoteleostei</taxon>
        <taxon>Acanthomorphata</taxon>
        <taxon>Holocentriformes</taxon>
        <taxon>Holocentridae</taxon>
        <taxon>Myripristis</taxon>
    </lineage>
</organism>
<dbReference type="GO" id="GO:0031545">
    <property type="term" value="F:peptidyl-proline 4-dioxygenase activity"/>
    <property type="evidence" value="ECO:0007669"/>
    <property type="project" value="TreeGrafter"/>
</dbReference>
<dbReference type="PANTHER" id="PTHR12907">
    <property type="entry name" value="EGL NINE HOMOLOG-RELATED"/>
    <property type="match status" value="1"/>
</dbReference>
<dbReference type="GeneTree" id="ENSGT00940000155704"/>
<evidence type="ECO:0000256" key="1">
    <source>
        <dbReference type="ARBA" id="ARBA00022896"/>
    </source>
</evidence>
<dbReference type="GO" id="GO:0005737">
    <property type="term" value="C:cytoplasm"/>
    <property type="evidence" value="ECO:0007669"/>
    <property type="project" value="TreeGrafter"/>
</dbReference>
<accession>A0A667XAP7</accession>
<reference evidence="2" key="1">
    <citation type="submission" date="2019-06" db="EMBL/GenBank/DDBJ databases">
        <authorList>
            <consortium name="Wellcome Sanger Institute Data Sharing"/>
        </authorList>
    </citation>
    <scope>NUCLEOTIDE SEQUENCE [LARGE SCALE GENOMIC DNA]</scope>
</reference>
<evidence type="ECO:0000313" key="3">
    <source>
        <dbReference type="Proteomes" id="UP000472263"/>
    </source>
</evidence>
<protein>
    <submittedName>
        <fullName evidence="2">Uncharacterized protein</fullName>
    </submittedName>
</protein>
<dbReference type="GO" id="GO:0031418">
    <property type="term" value="F:L-ascorbic acid binding"/>
    <property type="evidence" value="ECO:0007669"/>
    <property type="project" value="UniProtKB-KW"/>
</dbReference>
<dbReference type="GO" id="GO:0071456">
    <property type="term" value="P:cellular response to hypoxia"/>
    <property type="evidence" value="ECO:0007669"/>
    <property type="project" value="TreeGrafter"/>
</dbReference>
<reference evidence="2" key="3">
    <citation type="submission" date="2025-09" db="UniProtKB">
        <authorList>
            <consortium name="Ensembl"/>
        </authorList>
    </citation>
    <scope>IDENTIFICATION</scope>
</reference>
<dbReference type="Ensembl" id="ENSMMDT00005015281.1">
    <property type="protein sequence ID" value="ENSMMDP00005014875.1"/>
    <property type="gene ID" value="ENSMMDG00005007604.1"/>
</dbReference>
<name>A0A667XAP7_9TELE</name>
<keyword evidence="3" id="KW-1185">Reference proteome</keyword>
<dbReference type="Gene3D" id="2.60.120.620">
    <property type="entry name" value="q2cbj1_9rhob like domain"/>
    <property type="match status" value="1"/>
</dbReference>
<dbReference type="InParanoid" id="A0A667XAP7"/>
<evidence type="ECO:0000313" key="2">
    <source>
        <dbReference type="Ensembl" id="ENSMMDP00005014875.1"/>
    </source>
</evidence>